<dbReference type="AlphaFoldDB" id="A0A9X9A3X9"/>
<evidence type="ECO:0000313" key="2">
    <source>
        <dbReference type="EMBL" id="TKI93498.1"/>
    </source>
</evidence>
<dbReference type="InterPro" id="IPR036390">
    <property type="entry name" value="WH_DNA-bd_sf"/>
</dbReference>
<proteinExistence type="predicted"/>
<dbReference type="PROSITE" id="PS50987">
    <property type="entry name" value="HTH_ARSR_2"/>
    <property type="match status" value="1"/>
</dbReference>
<sequence length="59" mass="6837">MVITLYEGEENNLLEEEVELLKLMAHPVRINIVNELIKYKKLNVTQITQILKIPQSTTS</sequence>
<name>A0A9X9A3X9_BACCE</name>
<dbReference type="InterPro" id="IPR036388">
    <property type="entry name" value="WH-like_DNA-bd_sf"/>
</dbReference>
<comment type="caution">
    <text evidence="2">The sequence shown here is derived from an EMBL/GenBank/DDBJ whole genome shotgun (WGS) entry which is preliminary data.</text>
</comment>
<evidence type="ECO:0000259" key="1">
    <source>
        <dbReference type="PROSITE" id="PS50987"/>
    </source>
</evidence>
<feature type="non-terminal residue" evidence="2">
    <location>
        <position position="59"/>
    </location>
</feature>
<evidence type="ECO:0000313" key="3">
    <source>
        <dbReference type="Proteomes" id="UP000308444"/>
    </source>
</evidence>
<dbReference type="EMBL" id="SZOH01002724">
    <property type="protein sequence ID" value="TKI93498.1"/>
    <property type="molecule type" value="Genomic_DNA"/>
</dbReference>
<gene>
    <name evidence="2" type="ORF">FC695_29930</name>
</gene>
<organism evidence="2 3">
    <name type="scientific">Bacillus cereus</name>
    <dbReference type="NCBI Taxonomy" id="1396"/>
    <lineage>
        <taxon>Bacteria</taxon>
        <taxon>Bacillati</taxon>
        <taxon>Bacillota</taxon>
        <taxon>Bacilli</taxon>
        <taxon>Bacillales</taxon>
        <taxon>Bacillaceae</taxon>
        <taxon>Bacillus</taxon>
        <taxon>Bacillus cereus group</taxon>
    </lineage>
</organism>
<dbReference type="InterPro" id="IPR001845">
    <property type="entry name" value="HTH_ArsR_DNA-bd_dom"/>
</dbReference>
<accession>A0A9X9A3X9</accession>
<dbReference type="SUPFAM" id="SSF46785">
    <property type="entry name" value="Winged helix' DNA-binding domain"/>
    <property type="match status" value="1"/>
</dbReference>
<dbReference type="Proteomes" id="UP000308444">
    <property type="component" value="Unassembled WGS sequence"/>
</dbReference>
<reference evidence="2 3" key="1">
    <citation type="journal article" date="2019" name="Environ. Microbiol.">
        <title>An active ?-lactamase is a part of an orchestrated cell wall stress resistance network of Bacillus subtilis and related rhizosphere species.</title>
        <authorList>
            <person name="Bucher T."/>
            <person name="Keren-Paz A."/>
            <person name="Hausser J."/>
            <person name="Olender T."/>
            <person name="Cytryn E."/>
            <person name="Kolodkin-Gal I."/>
        </authorList>
    </citation>
    <scope>NUCLEOTIDE SEQUENCE [LARGE SCALE GENOMIC DNA]</scope>
    <source>
        <strain evidence="2 3">I32</strain>
    </source>
</reference>
<dbReference type="Gene3D" id="1.10.10.10">
    <property type="entry name" value="Winged helix-like DNA-binding domain superfamily/Winged helix DNA-binding domain"/>
    <property type="match status" value="1"/>
</dbReference>
<protein>
    <submittedName>
        <fullName evidence="2">Helix-turn-helix transcriptional regulator</fullName>
    </submittedName>
</protein>
<feature type="domain" description="HTH arsR-type" evidence="1">
    <location>
        <begin position="9"/>
        <end position="59"/>
    </location>
</feature>
<dbReference type="GO" id="GO:0003700">
    <property type="term" value="F:DNA-binding transcription factor activity"/>
    <property type="evidence" value="ECO:0007669"/>
    <property type="project" value="InterPro"/>
</dbReference>
<dbReference type="Pfam" id="PF01022">
    <property type="entry name" value="HTH_5"/>
    <property type="match status" value="1"/>
</dbReference>